<accession>A0ACB8C4I0</accession>
<organism evidence="1 2">
    <name type="scientific">Dermacentor silvarum</name>
    <name type="common">Tick</name>
    <dbReference type="NCBI Taxonomy" id="543639"/>
    <lineage>
        <taxon>Eukaryota</taxon>
        <taxon>Metazoa</taxon>
        <taxon>Ecdysozoa</taxon>
        <taxon>Arthropoda</taxon>
        <taxon>Chelicerata</taxon>
        <taxon>Arachnida</taxon>
        <taxon>Acari</taxon>
        <taxon>Parasitiformes</taxon>
        <taxon>Ixodida</taxon>
        <taxon>Ixodoidea</taxon>
        <taxon>Ixodidae</taxon>
        <taxon>Rhipicephalinae</taxon>
        <taxon>Dermacentor</taxon>
    </lineage>
</organism>
<sequence length="832" mass="91950">MCKSTQTLPVAKKVHRGTETTNMDVQDSGPCAQDISAPDVCALPPTLNTGRNHELNPLRNSRADGVIQHAQRSVHVTIVSVKAAQTEATLLSKSSVDAAFGTSGIDCKDVSKPTQASHATEKVHVWTGTTDLRNFQDNNSGARASPEKKRKKMDVLTFYRATRVKKHAKRRKILDDKSAEAMLLKIGNGDISDVDFSDDDFDDSDVEEVDKNISSATMAETVVRPAISNTTDDASTPSTKLSVKWVDGQLSPSDTACSYQPQIGSPPREPLVYFSQYFSVEIFENLATFTNLYALQGNGELVTTKEELQVFFGILMLMGILKFPRVRMYWQTSTRIPAIADAMTAKRFFKIRLALHITDSNAPQDSSSTDKFWKVRPMLEAVRQRCLQLEPLEHSSIDEQHVAVTGHVSRKRSAKGKPHPRGFKMFVRCSADGLAHDLELYQGKCAGASAQRTDFGHEGSVVMRLVESMPKGMNMKCFMGSYFTSVDLLLELKKIGILATGAIRPDRLPGCMLKTEREMKKKGRGSIVAKVSEAGDITAVRWLDNSVSNVVSTHVGVGNTRKVKRRREATKSHVQIDCPEVIVQYNAYMVGVDKLDFLMSLEDEDSELEAYPGLWSEHRRSCSRSRSRERTWSGQPVVQPRPRSQSRPGNQQQQHPIQMEDSAKAAKGPLAQSKSQHNQVSWAQVASHTAKPNSPKKAPTPITQNPEYLKIVEENRALKSSLAELRAEFEAFRRSVAHNNTNAHTQAGTNRQVITATAHTPAETSSPTTTLDQVAQNVQRLFAEIHTLKRHVDDSIASVRAGLRKRTSVSPEAPTRGPKGMDATDSDSTIHG</sequence>
<dbReference type="Proteomes" id="UP000821865">
    <property type="component" value="Chromosome 9"/>
</dbReference>
<reference evidence="1" key="1">
    <citation type="submission" date="2020-05" db="EMBL/GenBank/DDBJ databases">
        <title>Large-scale comparative analyses of tick genomes elucidate their genetic diversity and vector capacities.</title>
        <authorList>
            <person name="Jia N."/>
            <person name="Wang J."/>
            <person name="Shi W."/>
            <person name="Du L."/>
            <person name="Sun Y."/>
            <person name="Zhan W."/>
            <person name="Jiang J."/>
            <person name="Wang Q."/>
            <person name="Zhang B."/>
            <person name="Ji P."/>
            <person name="Sakyi L.B."/>
            <person name="Cui X."/>
            <person name="Yuan T."/>
            <person name="Jiang B."/>
            <person name="Yang W."/>
            <person name="Lam T.T.-Y."/>
            <person name="Chang Q."/>
            <person name="Ding S."/>
            <person name="Wang X."/>
            <person name="Zhu J."/>
            <person name="Ruan X."/>
            <person name="Zhao L."/>
            <person name="Wei J."/>
            <person name="Que T."/>
            <person name="Du C."/>
            <person name="Cheng J."/>
            <person name="Dai P."/>
            <person name="Han X."/>
            <person name="Huang E."/>
            <person name="Gao Y."/>
            <person name="Liu J."/>
            <person name="Shao H."/>
            <person name="Ye R."/>
            <person name="Li L."/>
            <person name="Wei W."/>
            <person name="Wang X."/>
            <person name="Wang C."/>
            <person name="Yang T."/>
            <person name="Huo Q."/>
            <person name="Li W."/>
            <person name="Guo W."/>
            <person name="Chen H."/>
            <person name="Zhou L."/>
            <person name="Ni X."/>
            <person name="Tian J."/>
            <person name="Zhou Y."/>
            <person name="Sheng Y."/>
            <person name="Liu T."/>
            <person name="Pan Y."/>
            <person name="Xia L."/>
            <person name="Li J."/>
            <person name="Zhao F."/>
            <person name="Cao W."/>
        </authorList>
    </citation>
    <scope>NUCLEOTIDE SEQUENCE</scope>
    <source>
        <strain evidence="1">Dsil-2018</strain>
    </source>
</reference>
<keyword evidence="2" id="KW-1185">Reference proteome</keyword>
<dbReference type="EMBL" id="CM023478">
    <property type="protein sequence ID" value="KAH7933758.1"/>
    <property type="molecule type" value="Genomic_DNA"/>
</dbReference>
<evidence type="ECO:0000313" key="2">
    <source>
        <dbReference type="Proteomes" id="UP000821865"/>
    </source>
</evidence>
<name>A0ACB8C4I0_DERSI</name>
<protein>
    <submittedName>
        <fullName evidence="1">Uncharacterized protein</fullName>
    </submittedName>
</protein>
<gene>
    <name evidence="1" type="ORF">HPB49_016949</name>
</gene>
<proteinExistence type="predicted"/>
<comment type="caution">
    <text evidence="1">The sequence shown here is derived from an EMBL/GenBank/DDBJ whole genome shotgun (WGS) entry which is preliminary data.</text>
</comment>
<evidence type="ECO:0000313" key="1">
    <source>
        <dbReference type="EMBL" id="KAH7933758.1"/>
    </source>
</evidence>